<dbReference type="Proteomes" id="UP001595805">
    <property type="component" value="Unassembled WGS sequence"/>
</dbReference>
<sequence length="164" mass="18417">MQKNNFFFAFLIISFFWSNAVLSQNARDIHIKFSVNAEVIFNGGNVGDNSVLTDDNNGTSQNGRPSDFESEAYPSKFVHWEIADLSANEQDYQLKFLDFPWSGSIAAFAQNPIPGGGKKAKAKIEDNSPEGVLKYTIRFTIRSKITGETRTFELDPKIRVIGRQ</sequence>
<feature type="chain" id="PRO_5045101864" evidence="1">
    <location>
        <begin position="21"/>
        <end position="164"/>
    </location>
</feature>
<dbReference type="RefSeq" id="WP_377906510.1">
    <property type="nucleotide sequence ID" value="NZ_JBHRZS010000007.1"/>
</dbReference>
<name>A0ABV8AT77_9BACT</name>
<gene>
    <name evidence="2" type="ORF">ACFOSV_13325</name>
</gene>
<organism evidence="2 3">
    <name type="scientific">Algoriphagus namhaensis</name>
    <dbReference type="NCBI Taxonomy" id="915353"/>
    <lineage>
        <taxon>Bacteria</taxon>
        <taxon>Pseudomonadati</taxon>
        <taxon>Bacteroidota</taxon>
        <taxon>Cytophagia</taxon>
        <taxon>Cytophagales</taxon>
        <taxon>Cyclobacteriaceae</taxon>
        <taxon>Algoriphagus</taxon>
    </lineage>
</organism>
<keyword evidence="3" id="KW-1185">Reference proteome</keyword>
<evidence type="ECO:0000313" key="3">
    <source>
        <dbReference type="Proteomes" id="UP001595805"/>
    </source>
</evidence>
<protein>
    <submittedName>
        <fullName evidence="2">Uncharacterized protein</fullName>
    </submittedName>
</protein>
<proteinExistence type="predicted"/>
<evidence type="ECO:0000313" key="2">
    <source>
        <dbReference type="EMBL" id="MFC3881168.1"/>
    </source>
</evidence>
<feature type="signal peptide" evidence="1">
    <location>
        <begin position="1"/>
        <end position="20"/>
    </location>
</feature>
<comment type="caution">
    <text evidence="2">The sequence shown here is derived from an EMBL/GenBank/DDBJ whole genome shotgun (WGS) entry which is preliminary data.</text>
</comment>
<reference evidence="3" key="1">
    <citation type="journal article" date="2019" name="Int. J. Syst. Evol. Microbiol.">
        <title>The Global Catalogue of Microorganisms (GCM) 10K type strain sequencing project: providing services to taxonomists for standard genome sequencing and annotation.</title>
        <authorList>
            <consortium name="The Broad Institute Genomics Platform"/>
            <consortium name="The Broad Institute Genome Sequencing Center for Infectious Disease"/>
            <person name="Wu L."/>
            <person name="Ma J."/>
        </authorList>
    </citation>
    <scope>NUCLEOTIDE SEQUENCE [LARGE SCALE GENOMIC DNA]</scope>
    <source>
        <strain evidence="3">CCUG 60523</strain>
    </source>
</reference>
<dbReference type="EMBL" id="JBHRZS010000007">
    <property type="protein sequence ID" value="MFC3881168.1"/>
    <property type="molecule type" value="Genomic_DNA"/>
</dbReference>
<keyword evidence="1" id="KW-0732">Signal</keyword>
<accession>A0ABV8AT77</accession>
<evidence type="ECO:0000256" key="1">
    <source>
        <dbReference type="SAM" id="SignalP"/>
    </source>
</evidence>